<evidence type="ECO:0000313" key="6">
    <source>
        <dbReference type="EMBL" id="TGN67911.1"/>
    </source>
</evidence>
<dbReference type="PANTHER" id="PTHR11877">
    <property type="entry name" value="HYDROXYMETHYLGLUTARYL-COA SYNTHASE"/>
    <property type="match status" value="1"/>
</dbReference>
<dbReference type="InterPro" id="IPR011141">
    <property type="entry name" value="Polyketide_synthase_type-III"/>
</dbReference>
<evidence type="ECO:0000256" key="1">
    <source>
        <dbReference type="ARBA" id="ARBA00005531"/>
    </source>
</evidence>
<dbReference type="InterPro" id="IPR012328">
    <property type="entry name" value="Chalcone/stilbene_synt_C"/>
</dbReference>
<feature type="domain" description="Chalcone/stilbene synthase N-terminal" evidence="4">
    <location>
        <begin position="78"/>
        <end position="211"/>
    </location>
</feature>
<dbReference type="Pfam" id="PF02797">
    <property type="entry name" value="Chal_sti_synt_C"/>
    <property type="match status" value="1"/>
</dbReference>
<dbReference type="CDD" id="cd00831">
    <property type="entry name" value="CHS_like"/>
    <property type="match status" value="1"/>
</dbReference>
<comment type="similarity">
    <text evidence="1">Belongs to the thiolase-like superfamily. Chalcone/stilbene synthases family.</text>
</comment>
<sequence length="356" mass="38758">MVTAYLNRISTAVPKHDVHKTFMSFAERILQQENRHALFRRMAGRAQIDHRWSCLKPDEAGEFSSLDQGGFYVPGAFPTTARRMHQYEAAAPGLADRAVEGLQITQPSAITHLIIISCTGLSAPGLDFHLMERFDLPRSIERTSVGFMGCYAAINGLKLARHIVRSDPEARVLMVSLELCTLHLQDTGDLEQVLSFMIFGDGCAAAIISSDKEGIALDSFRSVMVPDTSGHITWAIGDQGFDMVLSGQVPGSIAQSLGQQMHDFLPDGRVDDIDLWAVHPGGRSVLDAVQQAFDLPDAALAHSREVLRTCGNMSSATVLFVLAMMMSDPDSRPGHRGCGMAFGPGIVAETMRFTVV</sequence>
<evidence type="ECO:0000256" key="3">
    <source>
        <dbReference type="PIRSR" id="PIRSR000451-1"/>
    </source>
</evidence>
<keyword evidence="2" id="KW-0808">Transferase</keyword>
<reference evidence="6 7" key="1">
    <citation type="submission" date="2019-03" db="EMBL/GenBank/DDBJ databases">
        <authorList>
            <person name="Li J."/>
        </authorList>
    </citation>
    <scope>NUCLEOTIDE SEQUENCE [LARGE SCALE GENOMIC DNA]</scope>
    <source>
        <strain evidence="6 7">3058</strain>
    </source>
</reference>
<protein>
    <submittedName>
        <fullName evidence="6">Type III polyketide synthase</fullName>
    </submittedName>
</protein>
<dbReference type="InterPro" id="IPR016039">
    <property type="entry name" value="Thiolase-like"/>
</dbReference>
<accession>A0A4Z1CRM0</accession>
<evidence type="ECO:0000313" key="7">
    <source>
        <dbReference type="Proteomes" id="UP000297972"/>
    </source>
</evidence>
<dbReference type="PIRSF" id="PIRSF000451">
    <property type="entry name" value="PKS_III"/>
    <property type="match status" value="1"/>
</dbReference>
<dbReference type="AlphaFoldDB" id="A0A4Z1CRM0"/>
<feature type="active site" description="Acyl-thioester intermediate" evidence="3">
    <location>
        <position position="150"/>
    </location>
</feature>
<dbReference type="OrthoDB" id="9786288at2"/>
<dbReference type="EMBL" id="SRPG01000018">
    <property type="protein sequence ID" value="TGN67911.1"/>
    <property type="molecule type" value="Genomic_DNA"/>
</dbReference>
<organism evidence="6 7">
    <name type="scientific">Paracoccus liaowanqingii</name>
    <dbReference type="NCBI Taxonomy" id="2560053"/>
    <lineage>
        <taxon>Bacteria</taxon>
        <taxon>Pseudomonadati</taxon>
        <taxon>Pseudomonadota</taxon>
        <taxon>Alphaproteobacteria</taxon>
        <taxon>Rhodobacterales</taxon>
        <taxon>Paracoccaceae</taxon>
        <taxon>Paracoccus</taxon>
    </lineage>
</organism>
<dbReference type="GO" id="GO:0030639">
    <property type="term" value="P:polyketide biosynthetic process"/>
    <property type="evidence" value="ECO:0007669"/>
    <property type="project" value="TreeGrafter"/>
</dbReference>
<evidence type="ECO:0000256" key="2">
    <source>
        <dbReference type="ARBA" id="ARBA00022679"/>
    </source>
</evidence>
<dbReference type="GO" id="GO:0016747">
    <property type="term" value="F:acyltransferase activity, transferring groups other than amino-acyl groups"/>
    <property type="evidence" value="ECO:0007669"/>
    <property type="project" value="InterPro"/>
</dbReference>
<dbReference type="Proteomes" id="UP000297972">
    <property type="component" value="Unassembled WGS sequence"/>
</dbReference>
<name>A0A4Z1CRM0_9RHOB</name>
<evidence type="ECO:0000259" key="5">
    <source>
        <dbReference type="Pfam" id="PF02797"/>
    </source>
</evidence>
<dbReference type="Pfam" id="PF00195">
    <property type="entry name" value="Chal_sti_synt_N"/>
    <property type="match status" value="1"/>
</dbReference>
<dbReference type="RefSeq" id="WP_135816385.1">
    <property type="nucleotide sequence ID" value="NZ_SRPG01000018.1"/>
</dbReference>
<dbReference type="SUPFAM" id="SSF53901">
    <property type="entry name" value="Thiolase-like"/>
    <property type="match status" value="1"/>
</dbReference>
<dbReference type="Gene3D" id="3.40.47.10">
    <property type="match status" value="2"/>
</dbReference>
<comment type="caution">
    <text evidence="6">The sequence shown here is derived from an EMBL/GenBank/DDBJ whole genome shotgun (WGS) entry which is preliminary data.</text>
</comment>
<dbReference type="PANTHER" id="PTHR11877:SF46">
    <property type="entry name" value="TYPE III POLYKETIDE SYNTHASE A"/>
    <property type="match status" value="1"/>
</dbReference>
<keyword evidence="7" id="KW-1185">Reference proteome</keyword>
<dbReference type="InterPro" id="IPR001099">
    <property type="entry name" value="Chalcone/stilbene_synt_N"/>
</dbReference>
<evidence type="ECO:0000259" key="4">
    <source>
        <dbReference type="Pfam" id="PF00195"/>
    </source>
</evidence>
<gene>
    <name evidence="6" type="ORF">E4L95_03310</name>
</gene>
<feature type="domain" description="Chalcone/stilbene synthase C-terminal" evidence="5">
    <location>
        <begin position="223"/>
        <end position="352"/>
    </location>
</feature>
<proteinExistence type="inferred from homology"/>